<dbReference type="InterPro" id="IPR017881">
    <property type="entry name" value="NirD"/>
</dbReference>
<dbReference type="GO" id="GO:0004497">
    <property type="term" value="F:monooxygenase activity"/>
    <property type="evidence" value="ECO:0007669"/>
    <property type="project" value="UniProtKB-ARBA"/>
</dbReference>
<dbReference type="GO" id="GO:0046872">
    <property type="term" value="F:metal ion binding"/>
    <property type="evidence" value="ECO:0007669"/>
    <property type="project" value="UniProtKB-KW"/>
</dbReference>
<sequence>MGDPEWVAVCRFDDLDADHGVAVLVHGRAVAVFRTHDGEVRAVTNRDPFTQHHVLARGMVGTRGDVTFVASPTHLQAFDLATGICLDDPGVKISTYDVRVAGGMVEVGRRRAG</sequence>
<evidence type="ECO:0000259" key="7">
    <source>
        <dbReference type="PROSITE" id="PS51296"/>
    </source>
</evidence>
<protein>
    <submittedName>
        <fullName evidence="8">Nitrite reductase (NAD(P)H) small subunit</fullName>
    </submittedName>
</protein>
<dbReference type="GO" id="GO:0051537">
    <property type="term" value="F:2 iron, 2 sulfur cluster binding"/>
    <property type="evidence" value="ECO:0007669"/>
    <property type="project" value="UniProtKB-KW"/>
</dbReference>
<accession>A0A3L8P0D2</accession>
<keyword evidence="6" id="KW-0534">Nitrate assimilation</keyword>
<evidence type="ECO:0000313" key="9">
    <source>
        <dbReference type="Proteomes" id="UP000281708"/>
    </source>
</evidence>
<dbReference type="PROSITE" id="PS51296">
    <property type="entry name" value="RIESKE"/>
    <property type="match status" value="1"/>
</dbReference>
<organism evidence="8 9">
    <name type="scientific">Nocardioides mangrovicus</name>
    <dbReference type="NCBI Taxonomy" id="2478913"/>
    <lineage>
        <taxon>Bacteria</taxon>
        <taxon>Bacillati</taxon>
        <taxon>Actinomycetota</taxon>
        <taxon>Actinomycetes</taxon>
        <taxon>Propionibacteriales</taxon>
        <taxon>Nocardioidaceae</taxon>
        <taxon>Nocardioides</taxon>
    </lineage>
</organism>
<dbReference type="Gene3D" id="2.102.10.10">
    <property type="entry name" value="Rieske [2Fe-2S] iron-sulphur domain"/>
    <property type="match status" value="1"/>
</dbReference>
<dbReference type="PANTHER" id="PTHR40562">
    <property type="match status" value="1"/>
</dbReference>
<dbReference type="GO" id="GO:0008942">
    <property type="term" value="F:nitrite reductase [NAD(P)H] activity"/>
    <property type="evidence" value="ECO:0007669"/>
    <property type="project" value="InterPro"/>
</dbReference>
<reference evidence="8 9" key="1">
    <citation type="submission" date="2018-10" db="EMBL/GenBank/DDBJ databases">
        <title>Marmoricola sp. 4Q3S-7 whole genome shotgun sequence.</title>
        <authorList>
            <person name="Li F."/>
        </authorList>
    </citation>
    <scope>NUCLEOTIDE SEQUENCE [LARGE SCALE GENOMIC DNA]</scope>
    <source>
        <strain evidence="8 9">4Q3S-7</strain>
    </source>
</reference>
<keyword evidence="5" id="KW-0411">Iron-sulfur</keyword>
<dbReference type="PROSITE" id="PS51300">
    <property type="entry name" value="NIRD"/>
    <property type="match status" value="1"/>
</dbReference>
<dbReference type="EMBL" id="RDBE01000010">
    <property type="protein sequence ID" value="RLV48352.1"/>
    <property type="molecule type" value="Genomic_DNA"/>
</dbReference>
<comment type="caution">
    <text evidence="8">The sequence shown here is derived from an EMBL/GenBank/DDBJ whole genome shotgun (WGS) entry which is preliminary data.</text>
</comment>
<dbReference type="AlphaFoldDB" id="A0A3L8P0D2"/>
<keyword evidence="1" id="KW-0001">2Fe-2S</keyword>
<evidence type="ECO:0000256" key="4">
    <source>
        <dbReference type="ARBA" id="ARBA00023004"/>
    </source>
</evidence>
<dbReference type="CDD" id="cd03529">
    <property type="entry name" value="Rieske_NirD"/>
    <property type="match status" value="1"/>
</dbReference>
<evidence type="ECO:0000313" key="8">
    <source>
        <dbReference type="EMBL" id="RLV48352.1"/>
    </source>
</evidence>
<evidence type="ECO:0000256" key="5">
    <source>
        <dbReference type="ARBA" id="ARBA00023014"/>
    </source>
</evidence>
<dbReference type="Proteomes" id="UP000281708">
    <property type="component" value="Unassembled WGS sequence"/>
</dbReference>
<dbReference type="SUPFAM" id="SSF50022">
    <property type="entry name" value="ISP domain"/>
    <property type="match status" value="1"/>
</dbReference>
<keyword evidence="4" id="KW-0408">Iron</keyword>
<dbReference type="PANTHER" id="PTHR40562:SF1">
    <property type="entry name" value="NITRITE REDUCTASE (NADH) SMALL SUBUNIT"/>
    <property type="match status" value="1"/>
</dbReference>
<dbReference type="NCBIfam" id="TIGR02378">
    <property type="entry name" value="nirD_assim_sml"/>
    <property type="match status" value="1"/>
</dbReference>
<dbReference type="RefSeq" id="WP_121807852.1">
    <property type="nucleotide sequence ID" value="NZ_RDBE01000010.1"/>
</dbReference>
<proteinExistence type="predicted"/>
<dbReference type="InterPro" id="IPR012748">
    <property type="entry name" value="Rieske-like_NirD"/>
</dbReference>
<dbReference type="InterPro" id="IPR017941">
    <property type="entry name" value="Rieske_2Fe-2S"/>
</dbReference>
<gene>
    <name evidence="8" type="primary">nirD</name>
    <name evidence="8" type="ORF">D9V37_15640</name>
</gene>
<feature type="domain" description="Rieske" evidence="7">
    <location>
        <begin position="7"/>
        <end position="107"/>
    </location>
</feature>
<name>A0A3L8P0D2_9ACTN</name>
<dbReference type="GO" id="GO:0016705">
    <property type="term" value="F:oxidoreductase activity, acting on paired donors, with incorporation or reduction of molecular oxygen"/>
    <property type="evidence" value="ECO:0007669"/>
    <property type="project" value="UniProtKB-ARBA"/>
</dbReference>
<dbReference type="GO" id="GO:0042128">
    <property type="term" value="P:nitrate assimilation"/>
    <property type="evidence" value="ECO:0007669"/>
    <property type="project" value="UniProtKB-KW"/>
</dbReference>
<evidence type="ECO:0000256" key="6">
    <source>
        <dbReference type="ARBA" id="ARBA00023063"/>
    </source>
</evidence>
<dbReference type="InterPro" id="IPR036922">
    <property type="entry name" value="Rieske_2Fe-2S_sf"/>
</dbReference>
<evidence type="ECO:0000256" key="3">
    <source>
        <dbReference type="ARBA" id="ARBA00023002"/>
    </source>
</evidence>
<dbReference type="Pfam" id="PF13806">
    <property type="entry name" value="Rieske_2"/>
    <property type="match status" value="1"/>
</dbReference>
<keyword evidence="2" id="KW-0479">Metal-binding</keyword>
<keyword evidence="9" id="KW-1185">Reference proteome</keyword>
<keyword evidence="3" id="KW-0560">Oxidoreductase</keyword>
<evidence type="ECO:0000256" key="2">
    <source>
        <dbReference type="ARBA" id="ARBA00022723"/>
    </source>
</evidence>
<evidence type="ECO:0000256" key="1">
    <source>
        <dbReference type="ARBA" id="ARBA00022714"/>
    </source>
</evidence>
<dbReference type="OrthoDB" id="3213360at2"/>